<organism evidence="6 7">
    <name type="scientific">Grifola frondosa</name>
    <name type="common">Maitake</name>
    <name type="synonym">Polyporus frondosus</name>
    <dbReference type="NCBI Taxonomy" id="5627"/>
    <lineage>
        <taxon>Eukaryota</taxon>
        <taxon>Fungi</taxon>
        <taxon>Dikarya</taxon>
        <taxon>Basidiomycota</taxon>
        <taxon>Agaricomycotina</taxon>
        <taxon>Agaricomycetes</taxon>
        <taxon>Polyporales</taxon>
        <taxon>Grifolaceae</taxon>
        <taxon>Grifola</taxon>
    </lineage>
</organism>
<protein>
    <submittedName>
        <fullName evidence="6">Putative NADP-dependent isopropanol dehydrogenase</fullName>
    </submittedName>
</protein>
<keyword evidence="3" id="KW-0479">Metal-binding</keyword>
<evidence type="ECO:0000259" key="5">
    <source>
        <dbReference type="Pfam" id="PF08240"/>
    </source>
</evidence>
<keyword evidence="4" id="KW-0862">Zinc</keyword>
<comment type="similarity">
    <text evidence="2">Belongs to the zinc-containing alcohol dehydrogenase family.</text>
</comment>
<evidence type="ECO:0000313" key="7">
    <source>
        <dbReference type="Proteomes" id="UP000092993"/>
    </source>
</evidence>
<dbReference type="OrthoDB" id="256333at2759"/>
<dbReference type="InterPro" id="IPR011032">
    <property type="entry name" value="GroES-like_sf"/>
</dbReference>
<evidence type="ECO:0000256" key="3">
    <source>
        <dbReference type="ARBA" id="ARBA00022723"/>
    </source>
</evidence>
<dbReference type="Pfam" id="PF08240">
    <property type="entry name" value="ADH_N"/>
    <property type="match status" value="1"/>
</dbReference>
<evidence type="ECO:0000313" key="6">
    <source>
        <dbReference type="EMBL" id="OBZ77328.1"/>
    </source>
</evidence>
<proteinExistence type="inferred from homology"/>
<dbReference type="Gene3D" id="3.90.180.10">
    <property type="entry name" value="Medium-chain alcohol dehydrogenases, catalytic domain"/>
    <property type="match status" value="1"/>
</dbReference>
<name>A0A1C7MKK0_GRIFR</name>
<dbReference type="EMBL" id="LUGG01000002">
    <property type="protein sequence ID" value="OBZ77328.1"/>
    <property type="molecule type" value="Genomic_DNA"/>
</dbReference>
<evidence type="ECO:0000256" key="4">
    <source>
        <dbReference type="ARBA" id="ARBA00022833"/>
    </source>
</evidence>
<sequence>MEVPGCRRLLLACFMTKTPRTILNEQYSTTLHPIDALVVHNDSDQRIRVFTSSRVTDDVPTTALGHILKHESLGVVKSVGTGIDVFKPGDRMIISCITACAGSHYYQRAMPSHCTDGGWILENVIDSTQVKFVCVPHADSTLYTVPAGVDESALVVINNILIRR</sequence>
<dbReference type="Proteomes" id="UP000092993">
    <property type="component" value="Unassembled WGS sequence"/>
</dbReference>
<dbReference type="GO" id="GO:0046872">
    <property type="term" value="F:metal ion binding"/>
    <property type="evidence" value="ECO:0007669"/>
    <property type="project" value="UniProtKB-KW"/>
</dbReference>
<dbReference type="InterPro" id="IPR013154">
    <property type="entry name" value="ADH-like_N"/>
</dbReference>
<reference evidence="6 7" key="1">
    <citation type="submission" date="2016-03" db="EMBL/GenBank/DDBJ databases">
        <title>Whole genome sequencing of Grifola frondosa 9006-11.</title>
        <authorList>
            <person name="Min B."/>
            <person name="Park H."/>
            <person name="Kim J.-G."/>
            <person name="Cho H."/>
            <person name="Oh Y.-L."/>
            <person name="Kong W.-S."/>
            <person name="Choi I.-G."/>
        </authorList>
    </citation>
    <scope>NUCLEOTIDE SEQUENCE [LARGE SCALE GENOMIC DNA]</scope>
    <source>
        <strain evidence="6 7">9006-11</strain>
    </source>
</reference>
<dbReference type="PANTHER" id="PTHR42813">
    <property type="entry name" value="ZINC-TYPE ALCOHOL DEHYDROGENASE-LIKE"/>
    <property type="match status" value="1"/>
</dbReference>
<dbReference type="PANTHER" id="PTHR42813:SF4">
    <property type="entry name" value="NADP-DEPENDENT ISOPROPANOL DEHYDROGENASE"/>
    <property type="match status" value="1"/>
</dbReference>
<accession>A0A1C7MKK0</accession>
<keyword evidence="7" id="KW-1185">Reference proteome</keyword>
<evidence type="ECO:0000256" key="1">
    <source>
        <dbReference type="ARBA" id="ARBA00001947"/>
    </source>
</evidence>
<comment type="cofactor">
    <cofactor evidence="1">
        <name>Zn(2+)</name>
        <dbReference type="ChEBI" id="CHEBI:29105"/>
    </cofactor>
</comment>
<dbReference type="STRING" id="5627.A0A1C7MKK0"/>
<gene>
    <name evidence="6" type="primary">adh_1</name>
    <name evidence="6" type="ORF">A0H81_01667</name>
</gene>
<feature type="domain" description="Alcohol dehydrogenase-like N-terminal" evidence="5">
    <location>
        <begin position="58"/>
        <end position="139"/>
    </location>
</feature>
<comment type="caution">
    <text evidence="6">The sequence shown here is derived from an EMBL/GenBank/DDBJ whole genome shotgun (WGS) entry which is preliminary data.</text>
</comment>
<evidence type="ECO:0000256" key="2">
    <source>
        <dbReference type="ARBA" id="ARBA00008072"/>
    </source>
</evidence>
<dbReference type="AlphaFoldDB" id="A0A1C7MKK0"/>
<dbReference type="SUPFAM" id="SSF50129">
    <property type="entry name" value="GroES-like"/>
    <property type="match status" value="1"/>
</dbReference>